<dbReference type="InterPro" id="IPR006597">
    <property type="entry name" value="Sel1-like"/>
</dbReference>
<dbReference type="PANTHER" id="PTHR11102">
    <property type="entry name" value="SEL-1-LIKE PROTEIN"/>
    <property type="match status" value="1"/>
</dbReference>
<keyword evidence="3" id="KW-1185">Reference proteome</keyword>
<dbReference type="RefSeq" id="WP_349762933.1">
    <property type="nucleotide sequence ID" value="NZ_JBEGCJ010000006.1"/>
</dbReference>
<evidence type="ECO:0000313" key="2">
    <source>
        <dbReference type="EMBL" id="MEQ6918647.1"/>
    </source>
</evidence>
<protein>
    <submittedName>
        <fullName evidence="2">Sel1 repeat family protein</fullName>
    </submittedName>
</protein>
<feature type="region of interest" description="Disordered" evidence="1">
    <location>
        <begin position="161"/>
        <end position="186"/>
    </location>
</feature>
<dbReference type="EMBL" id="JBEGCJ010000006">
    <property type="protein sequence ID" value="MEQ6918647.1"/>
    <property type="molecule type" value="Genomic_DNA"/>
</dbReference>
<dbReference type="SMART" id="SM00671">
    <property type="entry name" value="SEL1"/>
    <property type="match status" value="3"/>
</dbReference>
<dbReference type="InterPro" id="IPR050767">
    <property type="entry name" value="Sel1_AlgK"/>
</dbReference>
<feature type="compositionally biased region" description="Basic and acidic residues" evidence="1">
    <location>
        <begin position="176"/>
        <end position="186"/>
    </location>
</feature>
<dbReference type="Proteomes" id="UP001442468">
    <property type="component" value="Unassembled WGS sequence"/>
</dbReference>
<evidence type="ECO:0000256" key="1">
    <source>
        <dbReference type="SAM" id="MobiDB-lite"/>
    </source>
</evidence>
<reference evidence="2 3" key="1">
    <citation type="submission" date="2024-05" db="EMBL/GenBank/DDBJ databases">
        <title>Halomonas sp. SSM6 16S ribosomal RNA gene Genome sequencing and assembly.</title>
        <authorList>
            <person name="Yook S."/>
        </authorList>
    </citation>
    <scope>NUCLEOTIDE SEQUENCE [LARGE SCALE GENOMIC DNA]</scope>
    <source>
        <strain evidence="2 3">SSM6</strain>
    </source>
</reference>
<organism evidence="2 3">
    <name type="scientific">Halomonas aquatica</name>
    <dbReference type="NCBI Taxonomy" id="3151123"/>
    <lineage>
        <taxon>Bacteria</taxon>
        <taxon>Pseudomonadati</taxon>
        <taxon>Pseudomonadota</taxon>
        <taxon>Gammaproteobacteria</taxon>
        <taxon>Oceanospirillales</taxon>
        <taxon>Halomonadaceae</taxon>
        <taxon>Halomonas</taxon>
    </lineage>
</organism>
<dbReference type="Gene3D" id="1.25.40.10">
    <property type="entry name" value="Tetratricopeptide repeat domain"/>
    <property type="match status" value="1"/>
</dbReference>
<dbReference type="InterPro" id="IPR011990">
    <property type="entry name" value="TPR-like_helical_dom_sf"/>
</dbReference>
<evidence type="ECO:0000313" key="3">
    <source>
        <dbReference type="Proteomes" id="UP001442468"/>
    </source>
</evidence>
<sequence>MPEASSLFTRLEYRLAQQLFHTRWLPRSPRTQRLTMRLFQRCADAGHRAALSQYGHMLFHRGVSPQDKARGARYVLEAAHAGDAKAQHQAGQIYEYGCAQYPRRDDHAVTWYARAGEAGHPLAATRLARAYRHGELSLSVDAEKARHWQALADGLAGFSGSLEAGSPGSGSPGPDLLDRTEGETRH</sequence>
<name>A0ABV1NHZ1_9GAMM</name>
<dbReference type="Pfam" id="PF08238">
    <property type="entry name" value="Sel1"/>
    <property type="match status" value="3"/>
</dbReference>
<dbReference type="SUPFAM" id="SSF81901">
    <property type="entry name" value="HCP-like"/>
    <property type="match status" value="1"/>
</dbReference>
<comment type="caution">
    <text evidence="2">The sequence shown here is derived from an EMBL/GenBank/DDBJ whole genome shotgun (WGS) entry which is preliminary data.</text>
</comment>
<gene>
    <name evidence="2" type="ORF">ABE960_14080</name>
</gene>
<accession>A0ABV1NHZ1</accession>
<proteinExistence type="predicted"/>
<dbReference type="PANTHER" id="PTHR11102:SF160">
    <property type="entry name" value="ERAD-ASSOCIATED E3 UBIQUITIN-PROTEIN LIGASE COMPONENT HRD3"/>
    <property type="match status" value="1"/>
</dbReference>